<evidence type="ECO:0000313" key="1">
    <source>
        <dbReference type="EMBL" id="MED6253323.1"/>
    </source>
</evidence>
<proteinExistence type="predicted"/>
<comment type="caution">
    <text evidence="1">The sequence shown here is derived from an EMBL/GenBank/DDBJ whole genome shotgun (WGS) entry which is preliminary data.</text>
</comment>
<dbReference type="Proteomes" id="UP001345963">
    <property type="component" value="Unassembled WGS sequence"/>
</dbReference>
<name>A0ABU7BS05_9TELE</name>
<keyword evidence="2" id="KW-1185">Reference proteome</keyword>
<accession>A0ABU7BS05</accession>
<dbReference type="EMBL" id="JAHUTI010065375">
    <property type="protein sequence ID" value="MED6253323.1"/>
    <property type="molecule type" value="Genomic_DNA"/>
</dbReference>
<organism evidence="1 2">
    <name type="scientific">Ataeniobius toweri</name>
    <dbReference type="NCBI Taxonomy" id="208326"/>
    <lineage>
        <taxon>Eukaryota</taxon>
        <taxon>Metazoa</taxon>
        <taxon>Chordata</taxon>
        <taxon>Craniata</taxon>
        <taxon>Vertebrata</taxon>
        <taxon>Euteleostomi</taxon>
        <taxon>Actinopterygii</taxon>
        <taxon>Neopterygii</taxon>
        <taxon>Teleostei</taxon>
        <taxon>Neoteleostei</taxon>
        <taxon>Acanthomorphata</taxon>
        <taxon>Ovalentaria</taxon>
        <taxon>Atherinomorphae</taxon>
        <taxon>Cyprinodontiformes</taxon>
        <taxon>Goodeidae</taxon>
        <taxon>Ataeniobius</taxon>
    </lineage>
</organism>
<evidence type="ECO:0000313" key="2">
    <source>
        <dbReference type="Proteomes" id="UP001345963"/>
    </source>
</evidence>
<gene>
    <name evidence="1" type="ORF">ATANTOWER_026695</name>
</gene>
<protein>
    <submittedName>
        <fullName evidence="1">Uncharacterized protein</fullName>
    </submittedName>
</protein>
<sequence length="119" mass="13547">MFIFAMFLQLCEEGDMALGPGCNSRSICFFNNLPTHCIRPLVHHYREITREWQPQAFCIVMVYQKSLEMRQMTGLSPFCCYFPSSASASSVTLYPNIHTSSPLDLNLLCKGSTQGWHCL</sequence>
<reference evidence="1 2" key="1">
    <citation type="submission" date="2021-07" db="EMBL/GenBank/DDBJ databases">
        <authorList>
            <person name="Palmer J.M."/>
        </authorList>
    </citation>
    <scope>NUCLEOTIDE SEQUENCE [LARGE SCALE GENOMIC DNA]</scope>
    <source>
        <strain evidence="1 2">AT_MEX2019</strain>
        <tissue evidence="1">Muscle</tissue>
    </source>
</reference>